<name>A0A814S788_9BILA</name>
<reference evidence="4" key="1">
    <citation type="submission" date="2021-02" db="EMBL/GenBank/DDBJ databases">
        <authorList>
            <person name="Nowell W R."/>
        </authorList>
    </citation>
    <scope>NUCLEOTIDE SEQUENCE</scope>
</reference>
<dbReference type="EMBL" id="CAJNOM010000149">
    <property type="protein sequence ID" value="CAF1143170.1"/>
    <property type="molecule type" value="Genomic_DNA"/>
</dbReference>
<evidence type="ECO:0000313" key="5">
    <source>
        <dbReference type="Proteomes" id="UP000663832"/>
    </source>
</evidence>
<dbReference type="AlphaFoldDB" id="A0A814S788"/>
<feature type="transmembrane region" description="Helical" evidence="1">
    <location>
        <begin position="111"/>
        <end position="133"/>
    </location>
</feature>
<feature type="transmembrane region" description="Helical" evidence="1">
    <location>
        <begin position="145"/>
        <end position="165"/>
    </location>
</feature>
<dbReference type="EMBL" id="CAJNOM010000145">
    <property type="protein sequence ID" value="CAF1136437.1"/>
    <property type="molecule type" value="Genomic_DNA"/>
</dbReference>
<dbReference type="OrthoDB" id="9989671at2759"/>
<keyword evidence="1" id="KW-0472">Membrane</keyword>
<accession>A0A814S788</accession>
<keyword evidence="5" id="KW-1185">Reference proteome</keyword>
<evidence type="ECO:0000313" key="4">
    <source>
        <dbReference type="EMBL" id="CAF1143170.1"/>
    </source>
</evidence>
<evidence type="ECO:0000313" key="2">
    <source>
        <dbReference type="EMBL" id="CAF0721271.1"/>
    </source>
</evidence>
<proteinExistence type="predicted"/>
<feature type="transmembrane region" description="Helical" evidence="1">
    <location>
        <begin position="20"/>
        <end position="43"/>
    </location>
</feature>
<feature type="transmembrane region" description="Helical" evidence="1">
    <location>
        <begin position="232"/>
        <end position="255"/>
    </location>
</feature>
<protein>
    <submittedName>
        <fullName evidence="4">Uncharacterized protein</fullName>
    </submittedName>
</protein>
<keyword evidence="1" id="KW-1133">Transmembrane helix</keyword>
<organism evidence="4 5">
    <name type="scientific">Adineta steineri</name>
    <dbReference type="NCBI Taxonomy" id="433720"/>
    <lineage>
        <taxon>Eukaryota</taxon>
        <taxon>Metazoa</taxon>
        <taxon>Spiralia</taxon>
        <taxon>Gnathifera</taxon>
        <taxon>Rotifera</taxon>
        <taxon>Eurotatoria</taxon>
        <taxon>Bdelloidea</taxon>
        <taxon>Adinetida</taxon>
        <taxon>Adinetidae</taxon>
        <taxon>Adineta</taxon>
    </lineage>
</organism>
<comment type="caution">
    <text evidence="4">The sequence shown here is derived from an EMBL/GenBank/DDBJ whole genome shotgun (WGS) entry which is preliminary data.</text>
</comment>
<dbReference type="EMBL" id="CAJNOI010000001">
    <property type="protein sequence ID" value="CAF0721271.1"/>
    <property type="molecule type" value="Genomic_DNA"/>
</dbReference>
<feature type="transmembrane region" description="Helical" evidence="1">
    <location>
        <begin position="202"/>
        <end position="220"/>
    </location>
</feature>
<dbReference type="Proteomes" id="UP000663832">
    <property type="component" value="Unassembled WGS sequence"/>
</dbReference>
<evidence type="ECO:0000256" key="1">
    <source>
        <dbReference type="SAM" id="Phobius"/>
    </source>
</evidence>
<evidence type="ECO:0000313" key="3">
    <source>
        <dbReference type="EMBL" id="CAF1136437.1"/>
    </source>
</evidence>
<gene>
    <name evidence="2" type="ORF">BJG266_LOCUS301</name>
    <name evidence="3" type="ORF">QVE165_LOCUS22230</name>
    <name evidence="4" type="ORF">QVE165_LOCUS22597</name>
</gene>
<feature type="transmembrane region" description="Helical" evidence="1">
    <location>
        <begin position="78"/>
        <end position="99"/>
    </location>
</feature>
<sequence length="298" mass="35196">MPHRFRLPLRAPKEGQDSFFLWSMVILPIVADGSYIFDAYYYLFHDAHIHRYQGLISTILVVFTYLRYCVPIASHRILAGYYILLCLLTETGTIGYLIVYCKKQNYIDIMIYSGWAVLELITTCFLIYYRVYCHCQPNFHVESKHLFHFISRLEVILAIFIPFFISNTSPVLTKHSIAFFLLFEFFSDSYCRFQGFWIKSNLYIFVCAVTVCVATEWIYANEHKEVYEVLSSVFELISAVLCNTLIILQFSPYHFKPLSLSKIARKRRRIQQTNDKETRIEMGTDTELEDEKFNRDTH</sequence>
<feature type="transmembrane region" description="Helical" evidence="1">
    <location>
        <begin position="49"/>
        <end position="66"/>
    </location>
</feature>
<dbReference type="Proteomes" id="UP000663877">
    <property type="component" value="Unassembled WGS sequence"/>
</dbReference>
<keyword evidence="1" id="KW-0812">Transmembrane</keyword>